<gene>
    <name evidence="1" type="ORF">IAA08_10760</name>
</gene>
<dbReference type="SUPFAM" id="SSF52490">
    <property type="entry name" value="Tubulin nucleotide-binding domain-like"/>
    <property type="match status" value="1"/>
</dbReference>
<dbReference type="Gene3D" id="3.40.50.1440">
    <property type="entry name" value="Tubulin/FtsZ, GTPase domain"/>
    <property type="match status" value="1"/>
</dbReference>
<proteinExistence type="predicted"/>
<reference evidence="1" key="2">
    <citation type="submission" date="2021-04" db="EMBL/GenBank/DDBJ databases">
        <authorList>
            <person name="Gilroy R."/>
        </authorList>
    </citation>
    <scope>NUCLEOTIDE SEQUENCE</scope>
    <source>
        <strain evidence="1">CHK192-9172</strain>
    </source>
</reference>
<dbReference type="Proteomes" id="UP000824024">
    <property type="component" value="Unassembled WGS sequence"/>
</dbReference>
<evidence type="ECO:0000313" key="2">
    <source>
        <dbReference type="Proteomes" id="UP000824024"/>
    </source>
</evidence>
<comment type="caution">
    <text evidence="1">The sequence shown here is derived from an EMBL/GenBank/DDBJ whole genome shotgun (WGS) entry which is preliminary data.</text>
</comment>
<dbReference type="AlphaFoldDB" id="A0A9D2IHC9"/>
<accession>A0A9D2IHC9</accession>
<dbReference type="EMBL" id="DXCH01000287">
    <property type="protein sequence ID" value="HIZ08398.1"/>
    <property type="molecule type" value="Genomic_DNA"/>
</dbReference>
<protein>
    <submittedName>
        <fullName evidence="1">Tubulin-like doman-containing protein</fullName>
    </submittedName>
</protein>
<sequence length="1153" mass="132553">MLAPTLIVGLGGTGSDIVKRVAKQVNEEQEQHIRFVVFDTDVNELSEIRAENNLIRTVQTSTKMTVGEYLEQDVHAKDQWFPVSPILNKKTLTEGAGQVRAISRLALDTAMKKGNIEPLHKAIEELNQLTGEQAQQALRVIVVSSLAGGTGSGLILPVAMYIKHFLATRFKQSANIMRGFFILPEVFYEVITGQPERNNLRCNAYATLRELDAFLMKGDGTLPEKYKDLKFEVPRIGSDEYDSYEETPYDFCFLFDAQNKDGKKLTSFEQYKEHAANCIYAQSIGPMNKRSNSSEDNVVRLLCKTGGRSRYCGAGSAMLVYPFKDIKEYLALQWAKESVSTQWLVFDQEYRKMLEENKKKRSQGYQAMNITPDKYYVTSIDSAAENKNAFAMAIKNACSNLTEDGLISEDDKWEIYIAALRQHVDNMLDTVQVDVEEQRRECEEAIGAIGVDGEYDFTNAYMKLVRYKGLSVKRTSETARTIAYSLFKSDNGNVTKDKNKHQLETYLRDAETGSFIHPNAARYFLYQTMDALKKQKLSNDSELKEKEEYILTFEKTKFDNPDTKDVTETYNDISDKIEKKPILGKLRKLTAKQEDVLKKFNTFFQSISEYRFAAVYAMVLEEAISYVQNICESFQLFYTVFEGRVEQIDSSIKTLEKKYHNLSGHAVRYVCASPKCLHKLLAKAPYSSDGLDLPGELCDEIYSKIREYAMMGDDKPKNDSYFLDLFDTAILEHFRNALMRAHGSEIDIDIISALEVEAGYEKEIFNKDEVERYVEDAINSTKILAAPFIEEPIGEQRQPVRACAYNPCLYIKGDINREALVNRTLANNGGVKDNDIEKNMILFYEALYGLRANELSKFAPPSKSETARREGGEYYTAYFDLINQIRPGKGAGEIITPHLDREWHLISKMPDLDEGNQKMIERNIYKAMVFGLIFGKIVYRPIVENERYYRIAIGEETQDFVVSNHTPCDNYFEILDALTINPIVVKTILSSVEEDIKYEKLKKIDFSRTLLKTRLEKFKLVEFSGNIQSVFDLAMLLKISTPSEDFFEEDGKEFVRAILDMIYEYMEQFCPKQKLNYDYAEFIISQYRRFVENYSWYEEHCMENIDSFKADALNITISRLRKLGRLEEAMIISDDLERASEEFIEKTRRPDKF</sequence>
<dbReference type="InterPro" id="IPR036525">
    <property type="entry name" value="Tubulin/FtsZ_GTPase_sf"/>
</dbReference>
<dbReference type="InterPro" id="IPR025904">
    <property type="entry name" value="Tubulin-like"/>
</dbReference>
<organism evidence="1 2">
    <name type="scientific">Candidatus Eubacterium avistercoris</name>
    <dbReference type="NCBI Taxonomy" id="2838567"/>
    <lineage>
        <taxon>Bacteria</taxon>
        <taxon>Bacillati</taxon>
        <taxon>Bacillota</taxon>
        <taxon>Clostridia</taxon>
        <taxon>Eubacteriales</taxon>
        <taxon>Eubacteriaceae</taxon>
        <taxon>Eubacterium</taxon>
    </lineage>
</organism>
<reference evidence="1" key="1">
    <citation type="journal article" date="2021" name="PeerJ">
        <title>Extensive microbial diversity within the chicken gut microbiome revealed by metagenomics and culture.</title>
        <authorList>
            <person name="Gilroy R."/>
            <person name="Ravi A."/>
            <person name="Getino M."/>
            <person name="Pursley I."/>
            <person name="Horton D.L."/>
            <person name="Alikhan N.F."/>
            <person name="Baker D."/>
            <person name="Gharbi K."/>
            <person name="Hall N."/>
            <person name="Watson M."/>
            <person name="Adriaenssens E.M."/>
            <person name="Foster-Nyarko E."/>
            <person name="Jarju S."/>
            <person name="Secka A."/>
            <person name="Antonio M."/>
            <person name="Oren A."/>
            <person name="Chaudhuri R.R."/>
            <person name="La Ragione R."/>
            <person name="Hildebrand F."/>
            <person name="Pallen M.J."/>
        </authorList>
    </citation>
    <scope>NUCLEOTIDE SEQUENCE</scope>
    <source>
        <strain evidence="1">CHK192-9172</strain>
    </source>
</reference>
<name>A0A9D2IHC9_9FIRM</name>
<dbReference type="Pfam" id="PF13809">
    <property type="entry name" value="Tubulin_2"/>
    <property type="match status" value="1"/>
</dbReference>
<evidence type="ECO:0000313" key="1">
    <source>
        <dbReference type="EMBL" id="HIZ08398.1"/>
    </source>
</evidence>